<dbReference type="PATRIC" id="fig|45068.5.peg.21"/>
<reference evidence="2 3" key="1">
    <citation type="submission" date="2015-11" db="EMBL/GenBank/DDBJ databases">
        <title>Genomic analysis of 38 Legionella species identifies large and diverse effector repertoires.</title>
        <authorList>
            <person name="Burstein D."/>
            <person name="Amaro F."/>
            <person name="Zusman T."/>
            <person name="Lifshitz Z."/>
            <person name="Cohen O."/>
            <person name="Gilbert J.A."/>
            <person name="Pupko T."/>
            <person name="Shuman H.A."/>
            <person name="Segal G."/>
        </authorList>
    </citation>
    <scope>NUCLEOTIDE SEQUENCE [LARGE SCALE GENOMIC DNA]</scope>
    <source>
        <strain evidence="2 3">ATCC 49505</strain>
    </source>
</reference>
<dbReference type="AlphaFoldDB" id="A0A0W0VSV7"/>
<gene>
    <name evidence="2" type="ORF">Llon_0020</name>
</gene>
<feature type="transmembrane region" description="Helical" evidence="1">
    <location>
        <begin position="115"/>
        <end position="137"/>
    </location>
</feature>
<evidence type="ECO:0000256" key="1">
    <source>
        <dbReference type="SAM" id="Phobius"/>
    </source>
</evidence>
<dbReference type="STRING" id="45068.Llon_0020"/>
<sequence>MAVVKQYSRRLTLHLALVVFLGWLCLLIWAIGQWALHGYDMAFNNVSSLVNHQRQAINPVYRGSLLSALPLEPRFQLSLDHPYLTKLSFNEITADLVIKAQQFIKLMWLASQCMLIKLMILFAAMPLFTLAMIAGLVDGLNQRAIRTACLGRESSYVFHRLNHYFKKGLVIVLMVWLAVPISITPAYVFIPVSLMLALMVAMTASRFKKYL</sequence>
<dbReference type="RefSeq" id="WP_058528044.1">
    <property type="nucleotide sequence ID" value="NZ_CAAAHZ010000005.1"/>
</dbReference>
<comment type="caution">
    <text evidence="2">The sequence shown here is derived from an EMBL/GenBank/DDBJ whole genome shotgun (WGS) entry which is preliminary data.</text>
</comment>
<protein>
    <recommendedName>
        <fullName evidence="4">Fe2+/Zn2+ uptake regulation protein</fullName>
    </recommendedName>
</protein>
<organism evidence="2 3">
    <name type="scientific">Legionella londiniensis</name>
    <dbReference type="NCBI Taxonomy" id="45068"/>
    <lineage>
        <taxon>Bacteria</taxon>
        <taxon>Pseudomonadati</taxon>
        <taxon>Pseudomonadota</taxon>
        <taxon>Gammaproteobacteria</taxon>
        <taxon>Legionellales</taxon>
        <taxon>Legionellaceae</taxon>
        <taxon>Legionella</taxon>
    </lineage>
</organism>
<keyword evidence="1" id="KW-0472">Membrane</keyword>
<dbReference type="InterPro" id="IPR022266">
    <property type="entry name" value="DtrJ-like"/>
</dbReference>
<dbReference type="Proteomes" id="UP000054997">
    <property type="component" value="Unassembled WGS sequence"/>
</dbReference>
<dbReference type="Pfam" id="PF14348">
    <property type="entry name" value="DtrJ-like"/>
    <property type="match status" value="1"/>
</dbReference>
<feature type="transmembrane region" description="Helical" evidence="1">
    <location>
        <begin position="164"/>
        <end position="183"/>
    </location>
</feature>
<keyword evidence="3" id="KW-1185">Reference proteome</keyword>
<feature type="transmembrane region" description="Helical" evidence="1">
    <location>
        <begin position="12"/>
        <end position="36"/>
    </location>
</feature>
<evidence type="ECO:0008006" key="4">
    <source>
        <dbReference type="Google" id="ProtNLM"/>
    </source>
</evidence>
<keyword evidence="1" id="KW-0812">Transmembrane</keyword>
<keyword evidence="1" id="KW-1133">Transmembrane helix</keyword>
<accession>A0A0W0VSV7</accession>
<proteinExistence type="predicted"/>
<dbReference type="OrthoDB" id="8443503at2"/>
<name>A0A0W0VSV7_9GAMM</name>
<evidence type="ECO:0000313" key="2">
    <source>
        <dbReference type="EMBL" id="KTD23135.1"/>
    </source>
</evidence>
<evidence type="ECO:0000313" key="3">
    <source>
        <dbReference type="Proteomes" id="UP000054997"/>
    </source>
</evidence>
<dbReference type="EMBL" id="LNYK01000001">
    <property type="protein sequence ID" value="KTD23135.1"/>
    <property type="molecule type" value="Genomic_DNA"/>
</dbReference>
<dbReference type="NCBIfam" id="TIGR03747">
    <property type="entry name" value="conj_TIGR03747"/>
    <property type="match status" value="1"/>
</dbReference>